<dbReference type="InterPro" id="IPR036388">
    <property type="entry name" value="WH-like_DNA-bd_sf"/>
</dbReference>
<dbReference type="Pfam" id="PF05383">
    <property type="entry name" value="La"/>
    <property type="match status" value="1"/>
</dbReference>
<feature type="region of interest" description="Disordered" evidence="5">
    <location>
        <begin position="350"/>
        <end position="369"/>
    </location>
</feature>
<dbReference type="EMBL" id="KZ288400">
    <property type="protein sequence ID" value="PBC26276.1"/>
    <property type="molecule type" value="Genomic_DNA"/>
</dbReference>
<dbReference type="GO" id="GO:1990904">
    <property type="term" value="C:ribonucleoprotein complex"/>
    <property type="evidence" value="ECO:0007669"/>
    <property type="project" value="InterPro"/>
</dbReference>
<dbReference type="InterPro" id="IPR006630">
    <property type="entry name" value="La_HTH"/>
</dbReference>
<dbReference type="InterPro" id="IPR045180">
    <property type="entry name" value="La_dom_prot"/>
</dbReference>
<dbReference type="OrthoDB" id="435402at2759"/>
<evidence type="ECO:0000313" key="9">
    <source>
        <dbReference type="EMBL" id="PBC26276.1"/>
    </source>
</evidence>
<organism evidence="9 10">
    <name type="scientific">Apis cerana cerana</name>
    <name type="common">Oriental honeybee</name>
    <dbReference type="NCBI Taxonomy" id="94128"/>
    <lineage>
        <taxon>Eukaryota</taxon>
        <taxon>Metazoa</taxon>
        <taxon>Ecdysozoa</taxon>
        <taxon>Arthropoda</taxon>
        <taxon>Hexapoda</taxon>
        <taxon>Insecta</taxon>
        <taxon>Pterygota</taxon>
        <taxon>Neoptera</taxon>
        <taxon>Endopterygota</taxon>
        <taxon>Hymenoptera</taxon>
        <taxon>Apocrita</taxon>
        <taxon>Aculeata</taxon>
        <taxon>Apoidea</taxon>
        <taxon>Anthophila</taxon>
        <taxon>Apidae</taxon>
        <taxon>Apis</taxon>
    </lineage>
</organism>
<dbReference type="GO" id="GO:0005634">
    <property type="term" value="C:nucleus"/>
    <property type="evidence" value="ECO:0007669"/>
    <property type="project" value="UniProtKB-SubCell"/>
</dbReference>
<dbReference type="SMART" id="SM00715">
    <property type="entry name" value="LA"/>
    <property type="match status" value="1"/>
</dbReference>
<dbReference type="GO" id="GO:0006396">
    <property type="term" value="P:RNA processing"/>
    <property type="evidence" value="ECO:0007669"/>
    <property type="project" value="InterPro"/>
</dbReference>
<dbReference type="SUPFAM" id="SSF54928">
    <property type="entry name" value="RNA-binding domain, RBD"/>
    <property type="match status" value="1"/>
</dbReference>
<feature type="compositionally biased region" description="Basic and acidic residues" evidence="5">
    <location>
        <begin position="96"/>
        <end position="105"/>
    </location>
</feature>
<feature type="domain" description="SUZ-C" evidence="8">
    <location>
        <begin position="526"/>
        <end position="583"/>
    </location>
</feature>
<dbReference type="FunFam" id="1.10.10.10:FF:000158">
    <property type="entry name" value="La ribonucleoprotein domain family member 7"/>
    <property type="match status" value="1"/>
</dbReference>
<dbReference type="PROSITE" id="PS50961">
    <property type="entry name" value="HTH_LA"/>
    <property type="match status" value="1"/>
</dbReference>
<dbReference type="PROSITE" id="PS51938">
    <property type="entry name" value="SUZ_C"/>
    <property type="match status" value="1"/>
</dbReference>
<evidence type="ECO:0000256" key="3">
    <source>
        <dbReference type="ARBA" id="ARBA00023242"/>
    </source>
</evidence>
<dbReference type="Gene3D" id="3.30.70.330">
    <property type="match status" value="1"/>
</dbReference>
<dbReference type="CDD" id="cd08033">
    <property type="entry name" value="LARP_6"/>
    <property type="match status" value="1"/>
</dbReference>
<dbReference type="Gene3D" id="1.10.10.10">
    <property type="entry name" value="Winged helix-like DNA-binding domain superfamily/Winged helix DNA-binding domain"/>
    <property type="match status" value="1"/>
</dbReference>
<feature type="region of interest" description="Disordered" evidence="5">
    <location>
        <begin position="52"/>
        <end position="165"/>
    </location>
</feature>
<dbReference type="PRINTS" id="PR00302">
    <property type="entry name" value="LUPUSLA"/>
</dbReference>
<evidence type="ECO:0000259" key="6">
    <source>
        <dbReference type="PROSITE" id="PS50102"/>
    </source>
</evidence>
<evidence type="ECO:0000313" key="10">
    <source>
        <dbReference type="Proteomes" id="UP000242457"/>
    </source>
</evidence>
<evidence type="ECO:0000256" key="4">
    <source>
        <dbReference type="PROSITE-ProRule" id="PRU00332"/>
    </source>
</evidence>
<protein>
    <submittedName>
        <fullName evidence="9">La-related protein</fullName>
    </submittedName>
</protein>
<dbReference type="PROSITE" id="PS50102">
    <property type="entry name" value="RRM"/>
    <property type="match status" value="1"/>
</dbReference>
<gene>
    <name evidence="9" type="ORF">APICC_01395</name>
</gene>
<feature type="compositionally biased region" description="Basic and acidic residues" evidence="5">
    <location>
        <begin position="143"/>
        <end position="152"/>
    </location>
</feature>
<proteinExistence type="predicted"/>
<dbReference type="InterPro" id="IPR036390">
    <property type="entry name" value="WH_DNA-bd_sf"/>
</dbReference>
<dbReference type="Proteomes" id="UP000242457">
    <property type="component" value="Unassembled WGS sequence"/>
</dbReference>
<evidence type="ECO:0000256" key="5">
    <source>
        <dbReference type="SAM" id="MobiDB-lite"/>
    </source>
</evidence>
<dbReference type="GO" id="GO:0003729">
    <property type="term" value="F:mRNA binding"/>
    <property type="evidence" value="ECO:0007669"/>
    <property type="project" value="TreeGrafter"/>
</dbReference>
<dbReference type="InterPro" id="IPR012677">
    <property type="entry name" value="Nucleotide-bd_a/b_plait_sf"/>
</dbReference>
<feature type="compositionally biased region" description="Basic and acidic residues" evidence="5">
    <location>
        <begin position="52"/>
        <end position="64"/>
    </location>
</feature>
<feature type="compositionally biased region" description="Low complexity" evidence="5">
    <location>
        <begin position="84"/>
        <end position="95"/>
    </location>
</feature>
<feature type="domain" description="RRM" evidence="6">
    <location>
        <begin position="263"/>
        <end position="354"/>
    </location>
</feature>
<accession>A0A2A3E4T8</accession>
<keyword evidence="2 4" id="KW-0694">RNA-binding</keyword>
<evidence type="ECO:0000259" key="7">
    <source>
        <dbReference type="PROSITE" id="PS50961"/>
    </source>
</evidence>
<dbReference type="InterPro" id="IPR035979">
    <property type="entry name" value="RBD_domain_sf"/>
</dbReference>
<keyword evidence="3" id="KW-0539">Nucleus</keyword>
<comment type="subcellular location">
    <subcellularLocation>
        <location evidence="1">Nucleus</location>
    </subcellularLocation>
</comment>
<feature type="domain" description="HTH La-type RNA-binding" evidence="7">
    <location>
        <begin position="166"/>
        <end position="257"/>
    </location>
</feature>
<dbReference type="InterPro" id="IPR002344">
    <property type="entry name" value="Lupus_La"/>
</dbReference>
<evidence type="ECO:0000259" key="8">
    <source>
        <dbReference type="PROSITE" id="PS51938"/>
    </source>
</evidence>
<dbReference type="AlphaFoldDB" id="A0A2A3E4T8"/>
<dbReference type="STRING" id="94128.A0A2A3E4T8"/>
<reference evidence="9 10" key="1">
    <citation type="submission" date="2014-07" db="EMBL/GenBank/DDBJ databases">
        <title>Genomic and transcriptomic analysis on Apis cerana provide comprehensive insights into honey bee biology.</title>
        <authorList>
            <person name="Diao Q."/>
            <person name="Sun L."/>
            <person name="Zheng H."/>
            <person name="Zheng H."/>
            <person name="Xu S."/>
            <person name="Wang S."/>
            <person name="Zeng Z."/>
            <person name="Hu F."/>
            <person name="Su S."/>
            <person name="Wu J."/>
        </authorList>
    </citation>
    <scope>NUCLEOTIDE SEQUENCE [LARGE SCALE GENOMIC DNA]</scope>
    <source>
        <tissue evidence="9">Pupae without intestine</tissue>
    </source>
</reference>
<evidence type="ECO:0000256" key="1">
    <source>
        <dbReference type="ARBA" id="ARBA00004123"/>
    </source>
</evidence>
<dbReference type="PANTHER" id="PTHR22792:SF140">
    <property type="entry name" value="ACHILLES, ISOFORM A"/>
    <property type="match status" value="1"/>
</dbReference>
<dbReference type="InterPro" id="IPR000504">
    <property type="entry name" value="RRM_dom"/>
</dbReference>
<dbReference type="InterPro" id="IPR024642">
    <property type="entry name" value="SUZ-C"/>
</dbReference>
<feature type="region of interest" description="Disordered" evidence="5">
    <location>
        <begin position="564"/>
        <end position="596"/>
    </location>
</feature>
<evidence type="ECO:0000256" key="2">
    <source>
        <dbReference type="ARBA" id="ARBA00022884"/>
    </source>
</evidence>
<dbReference type="PANTHER" id="PTHR22792">
    <property type="entry name" value="LUPUS LA PROTEIN-RELATED"/>
    <property type="match status" value="1"/>
</dbReference>
<keyword evidence="10" id="KW-1185">Reference proteome</keyword>
<name>A0A2A3E4T8_APICC</name>
<dbReference type="SUPFAM" id="SSF46785">
    <property type="entry name" value="Winged helix' DNA-binding domain"/>
    <property type="match status" value="1"/>
</dbReference>
<sequence>MIKFTLSFLSVGINSRCDQLSRFVTSLDKNPCCSFTPYLFFGKYQGARTNSKMEEVDIQQESRDQVGNLIFSPPPMKKSDTRDSISSVDSDVSLSFDRRGSKGEEADLSDSGSSDNEKKMNDASLLQRKNSDPDSGADSLEEASFKDSKSEEISEVSIGTQADDFVPPTDELAEKICAQVEFYFSDENIVKDAFLLKHVKRNKEGYVSLKLISSFKRVKHLSRDWRVVGAALAKSRKLQVNPQGSKLRRVDPLPPFDQTTPSRTILAARLPVEKLSVESVAEIFRPCGEIALIRVLRPGHPAPAEVRQAIAKRPELASSEECAMVEFTDSASARTALQMILGDAKVFELQQSSDKKRKQQPTKKSALTRLTKEEIYNSSSCASGSEPEDGRVRHKKPIHGYPMYHAYPAHPFQGPPSPDAWLSRRLSACSISGSENGFILRRLSSCSGSGSEAGSFGRRYSACSSGSETGYCHPVFPPNYYYQENRRFSCCSSSGSECSSACYHSSRRGSADYSPFLRRLSACSRDSTFDSNSRRLSLCSSGSEQGGYCRPRSNSGIALTHLPENVTRMPSGPDGTRGFGRPMKMNIMSPTMEPTC</sequence>